<gene>
    <name evidence="1" type="ORF">SAMN04488112_12541</name>
</gene>
<evidence type="ECO:0000313" key="2">
    <source>
        <dbReference type="Proteomes" id="UP000199387"/>
    </source>
</evidence>
<keyword evidence="2" id="KW-1185">Reference proteome</keyword>
<protein>
    <submittedName>
        <fullName evidence="1">Uncharacterized protein</fullName>
    </submittedName>
</protein>
<dbReference type="OrthoDB" id="2881381at2"/>
<dbReference type="RefSeq" id="WP_091572941.1">
    <property type="nucleotide sequence ID" value="NZ_FMZA01000025.1"/>
</dbReference>
<evidence type="ECO:0000313" key="1">
    <source>
        <dbReference type="EMBL" id="SDC98591.1"/>
    </source>
</evidence>
<dbReference type="SUPFAM" id="SSF89392">
    <property type="entry name" value="Prokaryotic lipoproteins and lipoprotein localization factors"/>
    <property type="match status" value="1"/>
</dbReference>
<dbReference type="InterPro" id="IPR029046">
    <property type="entry name" value="LolA/LolB/LppX"/>
</dbReference>
<accession>A0A1G6R249</accession>
<organism evidence="1 2">
    <name type="scientific">Melghirimyces thermohalophilus</name>
    <dbReference type="NCBI Taxonomy" id="1236220"/>
    <lineage>
        <taxon>Bacteria</taxon>
        <taxon>Bacillati</taxon>
        <taxon>Bacillota</taxon>
        <taxon>Bacilli</taxon>
        <taxon>Bacillales</taxon>
        <taxon>Thermoactinomycetaceae</taxon>
        <taxon>Melghirimyces</taxon>
    </lineage>
</organism>
<dbReference type="Proteomes" id="UP000199387">
    <property type="component" value="Unassembled WGS sequence"/>
</dbReference>
<dbReference type="AlphaFoldDB" id="A0A1G6R249"/>
<reference evidence="1 2" key="1">
    <citation type="submission" date="2016-10" db="EMBL/GenBank/DDBJ databases">
        <authorList>
            <person name="de Groot N.N."/>
        </authorList>
    </citation>
    <scope>NUCLEOTIDE SEQUENCE [LARGE SCALE GENOMIC DNA]</scope>
    <source>
        <strain evidence="1 2">DSM 45514</strain>
    </source>
</reference>
<dbReference type="Gene3D" id="2.50.20.10">
    <property type="entry name" value="Lipoprotein localisation LolA/LolB/LppX"/>
    <property type="match status" value="1"/>
</dbReference>
<sequence length="406" mass="46175">MKKMMSSMLVLMLFVGGIGFRLPSTVYADHLYCDNDAVGYPCSNSFTESWTYRSGYSGDQNGDHRLARNDSSSSYLWRYDDYVVDPYLDVWLNNYDFTNPNADYYVSDGHTNVQYVGDINQNTAPGGWNGIGKVYGWFIDADVFQRGDYPNSYTGADMIRLYDPSTLAMNTVKEQTYHANAEIASIQKKMLNAIDHYQNIQGSFHIQFENNGQNETIDFQVDEGKTPGSHVKVTKANGTVFETKSNGKEHLVMNHQKEQFSKSNIAPRKEVKGPRHFSNENGQPVFVQRNDPATASIAKEVTFPQNYAFWLRNKGNKVVGHDKMFNRDITVIEGKHNDYLSKKLGATTYKMWVDTKTGVLLKLIGTDQNGDEAYHIKVQDIQFNQGINAQQFAPEVPKSWEKMKKK</sequence>
<dbReference type="EMBL" id="FMZA01000025">
    <property type="protein sequence ID" value="SDC98591.1"/>
    <property type="molecule type" value="Genomic_DNA"/>
</dbReference>
<name>A0A1G6R249_9BACL</name>
<proteinExistence type="predicted"/>